<reference evidence="5" key="1">
    <citation type="submission" date="2023-07" db="EMBL/GenBank/DDBJ databases">
        <title>Genomic Encyclopedia of Type Strains, Phase IV (KMG-IV): sequencing the most valuable type-strain genomes for metagenomic binning, comparative biology and taxonomic classification.</title>
        <authorList>
            <person name="Goeker M."/>
        </authorList>
    </citation>
    <scope>NUCLEOTIDE SEQUENCE</scope>
    <source>
        <strain evidence="5">DSM 24202</strain>
    </source>
</reference>
<feature type="domain" description="Transcriptional regulator LacI/GalR-like sensor" evidence="4">
    <location>
        <begin position="151"/>
        <end position="281"/>
    </location>
</feature>
<comment type="caution">
    <text evidence="5">The sequence shown here is derived from an EMBL/GenBank/DDBJ whole genome shotgun (WGS) entry which is preliminary data.</text>
</comment>
<sequence>MAQLWGTNFFSVKLATDALQEAGLLSKHQGRGMFVDQPQAEAISRVGIYMSGTPQNRQNFIAFATQCDLLCERLDARGIDYVIWRDSRPAAEHTGPPPVMRQAITQKRVQAVCGVNIRRYDMRWFGALPIHKAFLTANRFPMPSFNDMAAELRVQGRQRVAIISPEGQDCTWSFVVEGFKNAGVRMPPRRQRIFAEAAYLERDWSELGYHAAMELLTASPRPDALIVYPDNAVPGVIQAILQLGLRVPEDLQTIFHRNRELPYFCPFPSMTITTSLSDMADQLFASLVGG</sequence>
<accession>A0AAE3VF87</accession>
<dbReference type="InterPro" id="IPR046335">
    <property type="entry name" value="LacI/GalR-like_sensor"/>
</dbReference>
<dbReference type="SUPFAM" id="SSF53822">
    <property type="entry name" value="Periplasmic binding protein-like I"/>
    <property type="match status" value="1"/>
</dbReference>
<dbReference type="Pfam" id="PF13377">
    <property type="entry name" value="Peripla_BP_3"/>
    <property type="match status" value="1"/>
</dbReference>
<evidence type="ECO:0000313" key="5">
    <source>
        <dbReference type="EMBL" id="MDQ0289230.1"/>
    </source>
</evidence>
<keyword evidence="3" id="KW-0804">Transcription</keyword>
<gene>
    <name evidence="5" type="ORF">J3R75_001337</name>
</gene>
<dbReference type="EMBL" id="JAUSVL010000001">
    <property type="protein sequence ID" value="MDQ0289230.1"/>
    <property type="molecule type" value="Genomic_DNA"/>
</dbReference>
<evidence type="ECO:0000256" key="1">
    <source>
        <dbReference type="ARBA" id="ARBA00023015"/>
    </source>
</evidence>
<evidence type="ECO:0000256" key="2">
    <source>
        <dbReference type="ARBA" id="ARBA00023125"/>
    </source>
</evidence>
<evidence type="ECO:0000313" key="6">
    <source>
        <dbReference type="Proteomes" id="UP001238163"/>
    </source>
</evidence>
<dbReference type="InterPro" id="IPR028082">
    <property type="entry name" value="Peripla_BP_I"/>
</dbReference>
<dbReference type="Gene3D" id="3.40.50.2300">
    <property type="match status" value="1"/>
</dbReference>
<evidence type="ECO:0000259" key="4">
    <source>
        <dbReference type="Pfam" id="PF13377"/>
    </source>
</evidence>
<evidence type="ECO:0000256" key="3">
    <source>
        <dbReference type="ARBA" id="ARBA00023163"/>
    </source>
</evidence>
<dbReference type="GO" id="GO:0003677">
    <property type="term" value="F:DNA binding"/>
    <property type="evidence" value="ECO:0007669"/>
    <property type="project" value="UniProtKB-KW"/>
</dbReference>
<keyword evidence="6" id="KW-1185">Reference proteome</keyword>
<protein>
    <recommendedName>
        <fullName evidence="4">Transcriptional regulator LacI/GalR-like sensor domain-containing protein</fullName>
    </recommendedName>
</protein>
<dbReference type="AlphaFoldDB" id="A0AAE3VF87"/>
<proteinExistence type="predicted"/>
<dbReference type="Proteomes" id="UP001238163">
    <property type="component" value="Unassembled WGS sequence"/>
</dbReference>
<organism evidence="5 6">
    <name type="scientific">Oligosphaera ethanolica</name>
    <dbReference type="NCBI Taxonomy" id="760260"/>
    <lineage>
        <taxon>Bacteria</taxon>
        <taxon>Pseudomonadati</taxon>
        <taxon>Lentisphaerota</taxon>
        <taxon>Oligosphaeria</taxon>
        <taxon>Oligosphaerales</taxon>
        <taxon>Oligosphaeraceae</taxon>
        <taxon>Oligosphaera</taxon>
    </lineage>
</organism>
<keyword evidence="2" id="KW-0238">DNA-binding</keyword>
<name>A0AAE3VF87_9BACT</name>
<keyword evidence="1" id="KW-0805">Transcription regulation</keyword>